<sequence>MTLQTYFEEENITHQTSIARTTEQNGIVERWNRALVEVARTILSASNLPLFLWAKAIATACYTQNRSLIIPRHKKTPYHIINNRKPNMKYLHIFGCICYIVRDGENLDKMKEKEDACASGLACEVPMFTGELNPIVSTRWITAIEGGFRTSGCEDKKKDHVRGKSSRKCLVQRCPVEEIDKIRQEFHGLVETNETVNELWKKFNDMVSYCPEYLGNEKLKVDKFQRMLKDEIREKNNEKKDLKRKQDKSASFGKRARFDQVKTRNVGRIVPWCNRCGKNHVGKCRSGMKGCFKCGDPNHKSNTCTKPVIVCYECNEMGHKLNECPKAKVIEATQIKSIKEEKVEAPKAKARAYPMTAEEAKLLPDVVTDIILKKLSIPLNKFLKPLEVKIADSKVLSVTNVYRDVDIEIDDCVFKIDLIPMMLGEFDIVIGMYCLGKYNATIICSQKIIWVVNPNGREIILYGKKRKGELVLCSVMKARKYTTRCCHTFLAHVIDTSFEKNKIENVPVVNEFGDVFLEDLPGIPPERQVEFRINLISGATPIAKTPYLNKATVKNVHALPRIDDLFDQLQGAKWFLKIDLRPMLDKSVIVFIDDILIYSKSKEKHEVHLRETLETLRRERLYAKFSKCEFWLQEVQFLGHVINPEGLKVDPSKIEAVMKWQAPKSVSEIRSFLGLAGHYRRHYLYGVKFIIYTDHRSLQYFLEKKDSNMRQHRWLDLLKDYDCEIRYHPDKANVVADALNRKDRNEVTKISSLRMIVTSDLFDKIKSAQEEALEEEN</sequence>
<keyword evidence="5" id="KW-0378">Hydrolase</keyword>
<dbReference type="PANTHER" id="PTHR37984">
    <property type="entry name" value="PROTEIN CBG26694"/>
    <property type="match status" value="1"/>
</dbReference>
<evidence type="ECO:0000256" key="1">
    <source>
        <dbReference type="ARBA" id="ARBA00022679"/>
    </source>
</evidence>
<evidence type="ECO:0000313" key="12">
    <source>
        <dbReference type="Proteomes" id="UP001151760"/>
    </source>
</evidence>
<dbReference type="Proteomes" id="UP001151760">
    <property type="component" value="Unassembled WGS sequence"/>
</dbReference>
<dbReference type="InterPro" id="IPR001584">
    <property type="entry name" value="Integrase_cat-core"/>
</dbReference>
<dbReference type="Pfam" id="PF17917">
    <property type="entry name" value="RT_RNaseH"/>
    <property type="match status" value="1"/>
</dbReference>
<feature type="domain" description="Integrase catalytic" evidence="10">
    <location>
        <begin position="1"/>
        <end position="85"/>
    </location>
</feature>
<dbReference type="InterPro" id="IPR036875">
    <property type="entry name" value="Znf_CCHC_sf"/>
</dbReference>
<dbReference type="CDD" id="cd00303">
    <property type="entry name" value="retropepsin_like"/>
    <property type="match status" value="1"/>
</dbReference>
<keyword evidence="7" id="KW-0862">Zinc</keyword>
<evidence type="ECO:0000256" key="4">
    <source>
        <dbReference type="ARBA" id="ARBA00022759"/>
    </source>
</evidence>
<feature type="domain" description="CCHC-type" evidence="9">
    <location>
        <begin position="311"/>
        <end position="326"/>
    </location>
</feature>
<dbReference type="Pfam" id="PF00098">
    <property type="entry name" value="zf-CCHC"/>
    <property type="match status" value="1"/>
</dbReference>
<keyword evidence="4" id="KW-0255">Endonuclease</keyword>
<organism evidence="11 12">
    <name type="scientific">Tanacetum coccineum</name>
    <dbReference type="NCBI Taxonomy" id="301880"/>
    <lineage>
        <taxon>Eukaryota</taxon>
        <taxon>Viridiplantae</taxon>
        <taxon>Streptophyta</taxon>
        <taxon>Embryophyta</taxon>
        <taxon>Tracheophyta</taxon>
        <taxon>Spermatophyta</taxon>
        <taxon>Magnoliopsida</taxon>
        <taxon>eudicotyledons</taxon>
        <taxon>Gunneridae</taxon>
        <taxon>Pentapetalae</taxon>
        <taxon>asterids</taxon>
        <taxon>campanulids</taxon>
        <taxon>Asterales</taxon>
        <taxon>Asteraceae</taxon>
        <taxon>Asteroideae</taxon>
        <taxon>Anthemideae</taxon>
        <taxon>Anthemidinae</taxon>
        <taxon>Tanacetum</taxon>
    </lineage>
</organism>
<keyword evidence="7" id="KW-0479">Metal-binding</keyword>
<dbReference type="SUPFAM" id="SSF56672">
    <property type="entry name" value="DNA/RNA polymerases"/>
    <property type="match status" value="1"/>
</dbReference>
<dbReference type="InterPro" id="IPR050951">
    <property type="entry name" value="Retrovirus_Pol_polyprotein"/>
</dbReference>
<dbReference type="SMART" id="SM00343">
    <property type="entry name" value="ZnF_C2HC"/>
    <property type="match status" value="2"/>
</dbReference>
<dbReference type="CDD" id="cd09274">
    <property type="entry name" value="RNase_HI_RT_Ty3"/>
    <property type="match status" value="1"/>
</dbReference>
<dbReference type="PANTHER" id="PTHR37984:SF5">
    <property type="entry name" value="PROTEIN NYNRIN-LIKE"/>
    <property type="match status" value="1"/>
</dbReference>
<dbReference type="Gene3D" id="3.30.70.270">
    <property type="match status" value="3"/>
</dbReference>
<dbReference type="GO" id="GO:0003964">
    <property type="term" value="F:RNA-directed DNA polymerase activity"/>
    <property type="evidence" value="ECO:0007669"/>
    <property type="project" value="UniProtKB-KW"/>
</dbReference>
<keyword evidence="1" id="KW-0808">Transferase</keyword>
<evidence type="ECO:0000259" key="10">
    <source>
        <dbReference type="PROSITE" id="PS50994"/>
    </source>
</evidence>
<dbReference type="Gene3D" id="3.30.420.10">
    <property type="entry name" value="Ribonuclease H-like superfamily/Ribonuclease H"/>
    <property type="match status" value="1"/>
</dbReference>
<dbReference type="PROSITE" id="PS50158">
    <property type="entry name" value="ZF_CCHC"/>
    <property type="match status" value="2"/>
</dbReference>
<reference evidence="11" key="1">
    <citation type="journal article" date="2022" name="Int. J. Mol. Sci.">
        <title>Draft Genome of Tanacetum Coccineum: Genomic Comparison of Closely Related Tanacetum-Family Plants.</title>
        <authorList>
            <person name="Yamashiro T."/>
            <person name="Shiraishi A."/>
            <person name="Nakayama K."/>
            <person name="Satake H."/>
        </authorList>
    </citation>
    <scope>NUCLEOTIDE SEQUENCE</scope>
</reference>
<dbReference type="SUPFAM" id="SSF53098">
    <property type="entry name" value="Ribonuclease H-like"/>
    <property type="match status" value="1"/>
</dbReference>
<feature type="domain" description="CCHC-type" evidence="9">
    <location>
        <begin position="291"/>
        <end position="306"/>
    </location>
</feature>
<evidence type="ECO:0000256" key="7">
    <source>
        <dbReference type="PROSITE-ProRule" id="PRU00047"/>
    </source>
</evidence>
<evidence type="ECO:0000256" key="5">
    <source>
        <dbReference type="ARBA" id="ARBA00022801"/>
    </source>
</evidence>
<name>A0ABQ5E1H8_9ASTR</name>
<dbReference type="InterPro" id="IPR043128">
    <property type="entry name" value="Rev_trsase/Diguanyl_cyclase"/>
</dbReference>
<evidence type="ECO:0000313" key="11">
    <source>
        <dbReference type="EMBL" id="GJT44944.1"/>
    </source>
</evidence>
<keyword evidence="6 11" id="KW-0695">RNA-directed DNA polymerase</keyword>
<evidence type="ECO:0000256" key="3">
    <source>
        <dbReference type="ARBA" id="ARBA00022722"/>
    </source>
</evidence>
<evidence type="ECO:0000256" key="6">
    <source>
        <dbReference type="ARBA" id="ARBA00022918"/>
    </source>
</evidence>
<evidence type="ECO:0000256" key="8">
    <source>
        <dbReference type="SAM" id="MobiDB-lite"/>
    </source>
</evidence>
<comment type="caution">
    <text evidence="11">The sequence shown here is derived from an EMBL/GenBank/DDBJ whole genome shotgun (WGS) entry which is preliminary data.</text>
</comment>
<dbReference type="SUPFAM" id="SSF57756">
    <property type="entry name" value="Retrovirus zinc finger-like domains"/>
    <property type="match status" value="1"/>
</dbReference>
<dbReference type="Pfam" id="PF00078">
    <property type="entry name" value="RVT_1"/>
    <property type="match status" value="1"/>
</dbReference>
<dbReference type="Pfam" id="PF08284">
    <property type="entry name" value="RVP_2"/>
    <property type="match status" value="1"/>
</dbReference>
<reference evidence="11" key="2">
    <citation type="submission" date="2022-01" db="EMBL/GenBank/DDBJ databases">
        <authorList>
            <person name="Yamashiro T."/>
            <person name="Shiraishi A."/>
            <person name="Satake H."/>
            <person name="Nakayama K."/>
        </authorList>
    </citation>
    <scope>NUCLEOTIDE SEQUENCE</scope>
</reference>
<keyword evidence="2" id="KW-0548">Nucleotidyltransferase</keyword>
<protein>
    <submittedName>
        <fullName evidence="11">Reverse transcriptase domain-containing protein</fullName>
    </submittedName>
</protein>
<dbReference type="PROSITE" id="PS50994">
    <property type="entry name" value="INTEGRASE"/>
    <property type="match status" value="1"/>
</dbReference>
<dbReference type="InterPro" id="IPR041373">
    <property type="entry name" value="RT_RNaseH"/>
</dbReference>
<dbReference type="EMBL" id="BQNB010015856">
    <property type="protein sequence ID" value="GJT44944.1"/>
    <property type="molecule type" value="Genomic_DNA"/>
</dbReference>
<keyword evidence="12" id="KW-1185">Reference proteome</keyword>
<gene>
    <name evidence="11" type="ORF">Tco_0953659</name>
</gene>
<dbReference type="Gene3D" id="4.10.60.10">
    <property type="entry name" value="Zinc finger, CCHC-type"/>
    <property type="match status" value="1"/>
</dbReference>
<accession>A0ABQ5E1H8</accession>
<dbReference type="InterPro" id="IPR012337">
    <property type="entry name" value="RNaseH-like_sf"/>
</dbReference>
<evidence type="ECO:0000259" key="9">
    <source>
        <dbReference type="PROSITE" id="PS50158"/>
    </source>
</evidence>
<dbReference type="InterPro" id="IPR000477">
    <property type="entry name" value="RT_dom"/>
</dbReference>
<evidence type="ECO:0000256" key="2">
    <source>
        <dbReference type="ARBA" id="ARBA00022695"/>
    </source>
</evidence>
<dbReference type="InterPro" id="IPR036397">
    <property type="entry name" value="RNaseH_sf"/>
</dbReference>
<feature type="region of interest" description="Disordered" evidence="8">
    <location>
        <begin position="235"/>
        <end position="254"/>
    </location>
</feature>
<dbReference type="InterPro" id="IPR001878">
    <property type="entry name" value="Znf_CCHC"/>
</dbReference>
<dbReference type="InterPro" id="IPR043502">
    <property type="entry name" value="DNA/RNA_pol_sf"/>
</dbReference>
<dbReference type="CDD" id="cd01647">
    <property type="entry name" value="RT_LTR"/>
    <property type="match status" value="1"/>
</dbReference>
<keyword evidence="7" id="KW-0863">Zinc-finger</keyword>
<keyword evidence="3" id="KW-0540">Nuclease</keyword>
<proteinExistence type="predicted"/>